<dbReference type="PANTHER" id="PTHR45527">
    <property type="entry name" value="NONRIBOSOMAL PEPTIDE SYNTHETASE"/>
    <property type="match status" value="1"/>
</dbReference>
<evidence type="ECO:0000259" key="1">
    <source>
        <dbReference type="Pfam" id="PF00668"/>
    </source>
</evidence>
<keyword evidence="3" id="KW-1185">Reference proteome</keyword>
<gene>
    <name evidence="2" type="ORF">K7432_015136</name>
</gene>
<dbReference type="Gene3D" id="3.30.559.10">
    <property type="entry name" value="Chloramphenicol acetyltransferase-like domain"/>
    <property type="match status" value="1"/>
</dbReference>
<accession>A0ABR2VPC4</accession>
<protein>
    <recommendedName>
        <fullName evidence="1">Condensation domain-containing protein</fullName>
    </recommendedName>
</protein>
<dbReference type="PANTHER" id="PTHR45527:SF14">
    <property type="entry name" value="PLIPASTATIN SYNTHASE SUBUNIT B"/>
    <property type="match status" value="1"/>
</dbReference>
<dbReference type="SUPFAM" id="SSF52777">
    <property type="entry name" value="CoA-dependent acyltransferases"/>
    <property type="match status" value="2"/>
</dbReference>
<dbReference type="InterPro" id="IPR023213">
    <property type="entry name" value="CAT-like_dom_sf"/>
</dbReference>
<organism evidence="2 3">
    <name type="scientific">Basidiobolus ranarum</name>
    <dbReference type="NCBI Taxonomy" id="34480"/>
    <lineage>
        <taxon>Eukaryota</taxon>
        <taxon>Fungi</taxon>
        <taxon>Fungi incertae sedis</taxon>
        <taxon>Zoopagomycota</taxon>
        <taxon>Entomophthoromycotina</taxon>
        <taxon>Basidiobolomycetes</taxon>
        <taxon>Basidiobolales</taxon>
        <taxon>Basidiobolaceae</taxon>
        <taxon>Basidiobolus</taxon>
    </lineage>
</organism>
<feature type="domain" description="Condensation" evidence="1">
    <location>
        <begin position="8"/>
        <end position="439"/>
    </location>
</feature>
<dbReference type="Gene3D" id="3.30.559.30">
    <property type="entry name" value="Nonribosomal peptide synthetase, condensation domain"/>
    <property type="match status" value="2"/>
</dbReference>
<dbReference type="Pfam" id="PF00668">
    <property type="entry name" value="Condensation"/>
    <property type="match status" value="1"/>
</dbReference>
<sequence length="479" mass="54545">MTLLTHPKIYPLSAMQTEIWLAQQLNPESSMYNIGQFTEIPGIIEPTLFEKALSQLLMEAECMRLQFIETKNGIEQFVGPLNWTLPFIDVSTDANPQEAAEAWIRNDYEQPINLQHGLKFRYALLRVSTNRYFWYQCTHHIIMDGLSFALVLQRVAQIYSALVTGTAAPKCSMKPLSVLLQSDIDYRNSSQFTNDQEYWLERCKDWPEPVTLTGKKAVSVHLPIRQTILYSSQSVSSLSSDPRRFTYAMIAVIATYLHRWTGIEEVTLGFPVKARFGEDRHTPGPTSNVLPIRITVQSGMSLSSLIEQVAQEIQLGLRHQRYRSEELRRNPQLGRSQHLYGPTINFMPFDRNVSFGPYLSTVHNLLTGPTDDLAINIYIGSSDGPLRIDFVANPTLYTADELAAHQRRILTLLDALATNPSQPVTAVKMIDTEESHRLLMDLNDTAMPYPEHRCIHHLFEEQVARTPDITALMYGDQPY</sequence>
<dbReference type="InterPro" id="IPR001242">
    <property type="entry name" value="Condensation_dom"/>
</dbReference>
<proteinExistence type="predicted"/>
<dbReference type="SUPFAM" id="SSF56801">
    <property type="entry name" value="Acetyl-CoA synthetase-like"/>
    <property type="match status" value="1"/>
</dbReference>
<evidence type="ECO:0000313" key="3">
    <source>
        <dbReference type="Proteomes" id="UP001479436"/>
    </source>
</evidence>
<name>A0ABR2VPC4_9FUNG</name>
<comment type="caution">
    <text evidence="2">The sequence shown here is derived from an EMBL/GenBank/DDBJ whole genome shotgun (WGS) entry which is preliminary data.</text>
</comment>
<dbReference type="EMBL" id="JASJQH010008818">
    <property type="protein sequence ID" value="KAK9686510.1"/>
    <property type="molecule type" value="Genomic_DNA"/>
</dbReference>
<dbReference type="Proteomes" id="UP001479436">
    <property type="component" value="Unassembled WGS sequence"/>
</dbReference>
<reference evidence="2 3" key="1">
    <citation type="submission" date="2023-04" db="EMBL/GenBank/DDBJ databases">
        <title>Genome of Basidiobolus ranarum AG-B5.</title>
        <authorList>
            <person name="Stajich J.E."/>
            <person name="Carter-House D."/>
            <person name="Gryganskyi A."/>
        </authorList>
    </citation>
    <scope>NUCLEOTIDE SEQUENCE [LARGE SCALE GENOMIC DNA]</scope>
    <source>
        <strain evidence="2 3">AG-B5</strain>
    </source>
</reference>
<evidence type="ECO:0000313" key="2">
    <source>
        <dbReference type="EMBL" id="KAK9686510.1"/>
    </source>
</evidence>